<keyword evidence="6 8" id="KW-0057">Aromatic amino acid biosynthesis</keyword>
<dbReference type="Gene3D" id="3.40.50.720">
    <property type="entry name" value="NAD(P)-binding Rossmann-like Domain"/>
    <property type="match status" value="1"/>
</dbReference>
<dbReference type="InterPro" id="IPR041121">
    <property type="entry name" value="SDH_C"/>
</dbReference>
<evidence type="ECO:0000256" key="4">
    <source>
        <dbReference type="ARBA" id="ARBA00022857"/>
    </source>
</evidence>
<dbReference type="InterPro" id="IPR013708">
    <property type="entry name" value="Shikimate_DH-bd_N"/>
</dbReference>
<dbReference type="EC" id="1.1.1.25" evidence="2 8"/>
<evidence type="ECO:0000256" key="5">
    <source>
        <dbReference type="ARBA" id="ARBA00023002"/>
    </source>
</evidence>
<comment type="pathway">
    <text evidence="1 8">Metabolic intermediate biosynthesis; chorismate biosynthesis; chorismate from D-erythrose 4-phosphate and phosphoenolpyruvate: step 4/7.</text>
</comment>
<name>A0ABW6CP83_9CAUL</name>
<evidence type="ECO:0000259" key="11">
    <source>
        <dbReference type="Pfam" id="PF18317"/>
    </source>
</evidence>
<dbReference type="Pfam" id="PF18317">
    <property type="entry name" value="SDH_C"/>
    <property type="match status" value="1"/>
</dbReference>
<dbReference type="Pfam" id="PF01488">
    <property type="entry name" value="Shikimate_DH"/>
    <property type="match status" value="1"/>
</dbReference>
<evidence type="ECO:0000256" key="8">
    <source>
        <dbReference type="HAMAP-Rule" id="MF_00222"/>
    </source>
</evidence>
<feature type="domain" description="Shikimate dehydrogenase substrate binding N-terminal" evidence="10">
    <location>
        <begin position="13"/>
        <end position="95"/>
    </location>
</feature>
<keyword evidence="4 8" id="KW-0521">NADP</keyword>
<evidence type="ECO:0000256" key="7">
    <source>
        <dbReference type="ARBA" id="ARBA00049442"/>
    </source>
</evidence>
<comment type="subunit">
    <text evidence="8">Homodimer.</text>
</comment>
<proteinExistence type="inferred from homology"/>
<dbReference type="EMBL" id="JAOTJD010000023">
    <property type="protein sequence ID" value="MFD3264880.1"/>
    <property type="molecule type" value="Genomic_DNA"/>
</dbReference>
<feature type="binding site" evidence="8">
    <location>
        <position position="84"/>
    </location>
    <ligand>
        <name>NADP(+)</name>
        <dbReference type="ChEBI" id="CHEBI:58349"/>
    </ligand>
</feature>
<reference evidence="12 13" key="1">
    <citation type="submission" date="2022-09" db="EMBL/GenBank/DDBJ databases">
        <title>New species of Phenylobacterium.</title>
        <authorList>
            <person name="Mieszkin S."/>
        </authorList>
    </citation>
    <scope>NUCLEOTIDE SEQUENCE [LARGE SCALE GENOMIC DNA]</scope>
    <source>
        <strain evidence="12 13">HK31-G</strain>
    </source>
</reference>
<feature type="binding site" evidence="8">
    <location>
        <position position="68"/>
    </location>
    <ligand>
        <name>shikimate</name>
        <dbReference type="ChEBI" id="CHEBI:36208"/>
    </ligand>
</feature>
<comment type="function">
    <text evidence="8">Involved in the biosynthesis of the chorismate, which leads to the biosynthesis of aromatic amino acids. Catalyzes the reversible NADPH linked reduction of 3-dehydroshikimate (DHSA) to yield shikimate (SA).</text>
</comment>
<evidence type="ECO:0000313" key="13">
    <source>
        <dbReference type="Proteomes" id="UP001598130"/>
    </source>
</evidence>
<dbReference type="SUPFAM" id="SSF53223">
    <property type="entry name" value="Aminoacid dehydrogenase-like, N-terminal domain"/>
    <property type="match status" value="1"/>
</dbReference>
<comment type="caution">
    <text evidence="12">The sequence shown here is derived from an EMBL/GenBank/DDBJ whole genome shotgun (WGS) entry which is preliminary data.</text>
</comment>
<keyword evidence="13" id="KW-1185">Reference proteome</keyword>
<sequence length="283" mass="28481">MTRITGATVVAGVVGHPIAHSMSPILHNAWLAAAGIDGVYVPFDVSPENFPSFTKGLRGGSLSGLNVTVPFKTQAMALADQVSERARLAQAANVLVFGPDGGILADNTDGLGLLTAFAVQAPGFDPAAAPVAILGAGGAARGAAAAFLSAGARDIRIINRTVARAEEIAADLGGCVRAYGLDQAGPGFDGVGALINATSAGLSGAGVLDVPIAATPRTAVVMDMVYKPLLTPFLAQAQALGRPTVDGLEMLIGQAIPAFHAFFGQPPPEGVDVRTLAKQALGL</sequence>
<dbReference type="InterPro" id="IPR022893">
    <property type="entry name" value="Shikimate_DH_fam"/>
</dbReference>
<dbReference type="InterPro" id="IPR006151">
    <property type="entry name" value="Shikm_DH/Glu-tRNA_Rdtase"/>
</dbReference>
<feature type="binding site" evidence="8">
    <location>
        <position position="254"/>
    </location>
    <ligand>
        <name>shikimate</name>
        <dbReference type="ChEBI" id="CHEBI:36208"/>
    </ligand>
</feature>
<feature type="binding site" evidence="8">
    <location>
        <begin position="21"/>
        <end position="23"/>
    </location>
    <ligand>
        <name>shikimate</name>
        <dbReference type="ChEBI" id="CHEBI:36208"/>
    </ligand>
</feature>
<dbReference type="SUPFAM" id="SSF51735">
    <property type="entry name" value="NAD(P)-binding Rossmann-fold domains"/>
    <property type="match status" value="1"/>
</dbReference>
<feature type="binding site" evidence="8">
    <location>
        <begin position="135"/>
        <end position="139"/>
    </location>
    <ligand>
        <name>NADP(+)</name>
        <dbReference type="ChEBI" id="CHEBI:58349"/>
    </ligand>
</feature>
<evidence type="ECO:0000256" key="2">
    <source>
        <dbReference type="ARBA" id="ARBA00012962"/>
    </source>
</evidence>
<feature type="active site" description="Proton acceptor" evidence="8">
    <location>
        <position position="72"/>
    </location>
</feature>
<dbReference type="GO" id="GO:0004764">
    <property type="term" value="F:shikimate 3-dehydrogenase (NADP+) activity"/>
    <property type="evidence" value="ECO:0007669"/>
    <property type="project" value="UniProtKB-EC"/>
</dbReference>
<comment type="catalytic activity">
    <reaction evidence="7 8">
        <text>shikimate + NADP(+) = 3-dehydroshikimate + NADPH + H(+)</text>
        <dbReference type="Rhea" id="RHEA:17737"/>
        <dbReference type="ChEBI" id="CHEBI:15378"/>
        <dbReference type="ChEBI" id="CHEBI:16630"/>
        <dbReference type="ChEBI" id="CHEBI:36208"/>
        <dbReference type="ChEBI" id="CHEBI:57783"/>
        <dbReference type="ChEBI" id="CHEBI:58349"/>
        <dbReference type="EC" id="1.1.1.25"/>
    </reaction>
</comment>
<evidence type="ECO:0000256" key="1">
    <source>
        <dbReference type="ARBA" id="ARBA00004871"/>
    </source>
</evidence>
<feature type="domain" description="SDH C-terminal" evidence="11">
    <location>
        <begin position="247"/>
        <end position="271"/>
    </location>
</feature>
<dbReference type="Gene3D" id="3.40.50.10860">
    <property type="entry name" value="Leucine Dehydrogenase, chain A, domain 1"/>
    <property type="match status" value="1"/>
</dbReference>
<feature type="binding site" evidence="8">
    <location>
        <position position="93"/>
    </location>
    <ligand>
        <name>shikimate</name>
        <dbReference type="ChEBI" id="CHEBI:36208"/>
    </ligand>
</feature>
<dbReference type="CDD" id="cd01065">
    <property type="entry name" value="NAD_bind_Shikimate_DH"/>
    <property type="match status" value="1"/>
</dbReference>
<gene>
    <name evidence="8 12" type="primary">aroE</name>
    <name evidence="12" type="ORF">OCL97_13030</name>
</gene>
<dbReference type="PANTHER" id="PTHR21089:SF1">
    <property type="entry name" value="BIFUNCTIONAL 3-DEHYDROQUINATE DEHYDRATASE_SHIKIMATE DEHYDROGENASE, CHLOROPLASTIC"/>
    <property type="match status" value="1"/>
</dbReference>
<keyword evidence="5 8" id="KW-0560">Oxidoreductase</keyword>
<dbReference type="NCBIfam" id="TIGR00507">
    <property type="entry name" value="aroE"/>
    <property type="match status" value="1"/>
</dbReference>
<keyword evidence="3 8" id="KW-0028">Amino-acid biosynthesis</keyword>
<evidence type="ECO:0000256" key="6">
    <source>
        <dbReference type="ARBA" id="ARBA00023141"/>
    </source>
</evidence>
<feature type="binding site" evidence="8">
    <location>
        <position position="224"/>
    </location>
    <ligand>
        <name>NADP(+)</name>
        <dbReference type="ChEBI" id="CHEBI:58349"/>
    </ligand>
</feature>
<feature type="domain" description="Quinate/shikimate 5-dehydrogenase/glutamyl-tRNA reductase" evidence="9">
    <location>
        <begin position="129"/>
        <end position="200"/>
    </location>
</feature>
<organism evidence="12 13">
    <name type="scientific">Phenylobacterium ferrooxidans</name>
    <dbReference type="NCBI Taxonomy" id="2982689"/>
    <lineage>
        <taxon>Bacteria</taxon>
        <taxon>Pseudomonadati</taxon>
        <taxon>Pseudomonadota</taxon>
        <taxon>Alphaproteobacteria</taxon>
        <taxon>Caulobacterales</taxon>
        <taxon>Caulobacteraceae</taxon>
        <taxon>Phenylobacterium</taxon>
    </lineage>
</organism>
<evidence type="ECO:0000256" key="3">
    <source>
        <dbReference type="ARBA" id="ARBA00022605"/>
    </source>
</evidence>
<dbReference type="InterPro" id="IPR011342">
    <property type="entry name" value="Shikimate_DH"/>
</dbReference>
<feature type="binding site" evidence="8">
    <location>
        <position position="109"/>
    </location>
    <ligand>
        <name>shikimate</name>
        <dbReference type="ChEBI" id="CHEBI:36208"/>
    </ligand>
</feature>
<dbReference type="Proteomes" id="UP001598130">
    <property type="component" value="Unassembled WGS sequence"/>
</dbReference>
<dbReference type="InterPro" id="IPR046346">
    <property type="entry name" value="Aminoacid_DH-like_N_sf"/>
</dbReference>
<feature type="binding site" evidence="8">
    <location>
        <begin position="159"/>
        <end position="164"/>
    </location>
    <ligand>
        <name>NADP(+)</name>
        <dbReference type="ChEBI" id="CHEBI:58349"/>
    </ligand>
</feature>
<accession>A0ABW6CP83</accession>
<dbReference type="RefSeq" id="WP_377370419.1">
    <property type="nucleotide sequence ID" value="NZ_JAOTJD010000023.1"/>
</dbReference>
<comment type="similarity">
    <text evidence="8">Belongs to the shikimate dehydrogenase family.</text>
</comment>
<evidence type="ECO:0000259" key="10">
    <source>
        <dbReference type="Pfam" id="PF08501"/>
    </source>
</evidence>
<dbReference type="Pfam" id="PF08501">
    <property type="entry name" value="Shikimate_dh_N"/>
    <property type="match status" value="1"/>
</dbReference>
<evidence type="ECO:0000313" key="12">
    <source>
        <dbReference type="EMBL" id="MFD3264880.1"/>
    </source>
</evidence>
<feature type="binding site" evidence="8">
    <location>
        <position position="226"/>
    </location>
    <ligand>
        <name>shikimate</name>
        <dbReference type="ChEBI" id="CHEBI:36208"/>
    </ligand>
</feature>
<dbReference type="InterPro" id="IPR036291">
    <property type="entry name" value="NAD(P)-bd_dom_sf"/>
</dbReference>
<protein>
    <recommendedName>
        <fullName evidence="2 8">Shikimate dehydrogenase (NADP(+))</fullName>
        <shortName evidence="8">SDH</shortName>
        <ecNumber evidence="2 8">1.1.1.25</ecNumber>
    </recommendedName>
</protein>
<evidence type="ECO:0000259" key="9">
    <source>
        <dbReference type="Pfam" id="PF01488"/>
    </source>
</evidence>
<feature type="binding site" evidence="8">
    <location>
        <position position="247"/>
    </location>
    <ligand>
        <name>NADP(+)</name>
        <dbReference type="ChEBI" id="CHEBI:58349"/>
    </ligand>
</feature>
<dbReference type="PANTHER" id="PTHR21089">
    <property type="entry name" value="SHIKIMATE DEHYDROGENASE"/>
    <property type="match status" value="1"/>
</dbReference>
<dbReference type="HAMAP" id="MF_00222">
    <property type="entry name" value="Shikimate_DH_AroE"/>
    <property type="match status" value="1"/>
</dbReference>